<dbReference type="EMBL" id="CCAZ020000002">
    <property type="protein sequence ID" value="CEG09276.1"/>
    <property type="molecule type" value="Genomic_DNA"/>
</dbReference>
<dbReference type="Proteomes" id="UP000035762">
    <property type="component" value="Unassembled WGS sequence"/>
</dbReference>
<gene>
    <name evidence="1" type="ORF">BN961_02701</name>
</gene>
<keyword evidence="2" id="KW-1185">Reference proteome</keyword>
<name>A0A090MPJ4_AFIFE</name>
<sequence>MKIPVIFVAVSLAAAILVLASLLILTRADSSDTKVLGSTALVAPKLRPSQPLWKMKNAPTAIKAKPTA</sequence>
<organism evidence="1 2">
    <name type="scientific">Afipia felis</name>
    <name type="common">Cat scratch disease bacillus</name>
    <dbReference type="NCBI Taxonomy" id="1035"/>
    <lineage>
        <taxon>Bacteria</taxon>
        <taxon>Pseudomonadati</taxon>
        <taxon>Pseudomonadota</taxon>
        <taxon>Alphaproteobacteria</taxon>
        <taxon>Hyphomicrobiales</taxon>
        <taxon>Nitrobacteraceae</taxon>
        <taxon>Afipia</taxon>
    </lineage>
</organism>
<dbReference type="AlphaFoldDB" id="A0A090MPJ4"/>
<proteinExistence type="predicted"/>
<dbReference type="STRING" id="1035.BN961_02701"/>
<comment type="caution">
    <text evidence="1">The sequence shown here is derived from an EMBL/GenBank/DDBJ whole genome shotgun (WGS) entry which is preliminary data.</text>
</comment>
<evidence type="ECO:0000313" key="1">
    <source>
        <dbReference type="EMBL" id="CEG09276.1"/>
    </source>
</evidence>
<accession>A0A090MPJ4</accession>
<evidence type="ECO:0000313" key="2">
    <source>
        <dbReference type="Proteomes" id="UP000035762"/>
    </source>
</evidence>
<reference evidence="1 2" key="1">
    <citation type="journal article" date="2014" name="Genome Announc.">
        <title>Genome Sequence of Afipia felis Strain 76713, Isolated in Hospital Water Using an Amoeba Co-Culture Procedure.</title>
        <authorList>
            <person name="Benamar S."/>
            <person name="La Scola B."/>
            <person name="Croce O."/>
        </authorList>
    </citation>
    <scope>NUCLEOTIDE SEQUENCE [LARGE SCALE GENOMIC DNA]</scope>
    <source>
        <strain evidence="1 2">76713</strain>
    </source>
</reference>
<protein>
    <submittedName>
        <fullName evidence="1">Uncharacterized protein</fullName>
    </submittedName>
</protein>